<name>A0ABP4IWS9_9PSEU</name>
<proteinExistence type="predicted"/>
<keyword evidence="3" id="KW-1185">Reference proteome</keyword>
<feature type="transmembrane region" description="Helical" evidence="1">
    <location>
        <begin position="43"/>
        <end position="60"/>
    </location>
</feature>
<sequence>MKAAQNVVGLVGVTLGVIPLVMFLFTGRVGLWGPLAVTGPAPWVPPLLVVVAAGIALVVLDRMERTRR</sequence>
<protein>
    <submittedName>
        <fullName evidence="2">Uncharacterized protein</fullName>
    </submittedName>
</protein>
<organism evidence="2 3">
    <name type="scientific">Pseudonocardia kongjuensis</name>
    <dbReference type="NCBI Taxonomy" id="102227"/>
    <lineage>
        <taxon>Bacteria</taxon>
        <taxon>Bacillati</taxon>
        <taxon>Actinomycetota</taxon>
        <taxon>Actinomycetes</taxon>
        <taxon>Pseudonocardiales</taxon>
        <taxon>Pseudonocardiaceae</taxon>
        <taxon>Pseudonocardia</taxon>
    </lineage>
</organism>
<dbReference type="RefSeq" id="WP_344026600.1">
    <property type="nucleotide sequence ID" value="NZ_BAAAJK010000034.1"/>
</dbReference>
<comment type="caution">
    <text evidence="2">The sequence shown here is derived from an EMBL/GenBank/DDBJ whole genome shotgun (WGS) entry which is preliminary data.</text>
</comment>
<reference evidence="3" key="1">
    <citation type="journal article" date="2019" name="Int. J. Syst. Evol. Microbiol.">
        <title>The Global Catalogue of Microorganisms (GCM) 10K type strain sequencing project: providing services to taxonomists for standard genome sequencing and annotation.</title>
        <authorList>
            <consortium name="The Broad Institute Genomics Platform"/>
            <consortium name="The Broad Institute Genome Sequencing Center for Infectious Disease"/>
            <person name="Wu L."/>
            <person name="Ma J."/>
        </authorList>
    </citation>
    <scope>NUCLEOTIDE SEQUENCE [LARGE SCALE GENOMIC DNA]</scope>
    <source>
        <strain evidence="3">JCM 11896</strain>
    </source>
</reference>
<evidence type="ECO:0000313" key="3">
    <source>
        <dbReference type="Proteomes" id="UP001501414"/>
    </source>
</evidence>
<accession>A0ABP4IWS9</accession>
<evidence type="ECO:0000256" key="1">
    <source>
        <dbReference type="SAM" id="Phobius"/>
    </source>
</evidence>
<keyword evidence="1" id="KW-0472">Membrane</keyword>
<keyword evidence="1" id="KW-0812">Transmembrane</keyword>
<keyword evidence="1" id="KW-1133">Transmembrane helix</keyword>
<dbReference type="EMBL" id="BAAAJK010000034">
    <property type="protein sequence ID" value="GAA1397165.1"/>
    <property type="molecule type" value="Genomic_DNA"/>
</dbReference>
<dbReference type="Proteomes" id="UP001501414">
    <property type="component" value="Unassembled WGS sequence"/>
</dbReference>
<evidence type="ECO:0000313" key="2">
    <source>
        <dbReference type="EMBL" id="GAA1397165.1"/>
    </source>
</evidence>
<gene>
    <name evidence="2" type="ORF">GCM10009613_49420</name>
</gene>
<feature type="transmembrane region" description="Helical" evidence="1">
    <location>
        <begin position="7"/>
        <end position="31"/>
    </location>
</feature>